<evidence type="ECO:0000256" key="2">
    <source>
        <dbReference type="SAM" id="Phobius"/>
    </source>
</evidence>
<dbReference type="PANTHER" id="PTHR31286:SF167">
    <property type="entry name" value="OS09G0268800 PROTEIN"/>
    <property type="match status" value="1"/>
</dbReference>
<keyword evidence="2" id="KW-0812">Transmembrane</keyword>
<evidence type="ECO:0000313" key="5">
    <source>
        <dbReference type="EMBL" id="KAK9031996.1"/>
    </source>
</evidence>
<reference evidence="5 6" key="1">
    <citation type="journal article" date="2024" name="G3 (Bethesda)">
        <title>Genome assembly of Hibiscus sabdariffa L. provides insights into metabolisms of medicinal natural products.</title>
        <authorList>
            <person name="Kim T."/>
        </authorList>
    </citation>
    <scope>NUCLEOTIDE SEQUENCE [LARGE SCALE GENOMIC DNA]</scope>
    <source>
        <strain evidence="5">TK-2024</strain>
        <tissue evidence="5">Old leaves</tissue>
    </source>
</reference>
<feature type="transmembrane region" description="Helical" evidence="2">
    <location>
        <begin position="49"/>
        <end position="68"/>
    </location>
</feature>
<dbReference type="PANTHER" id="PTHR31286">
    <property type="entry name" value="GLYCINE-RICH CELL WALL STRUCTURAL PROTEIN 1.8-LIKE"/>
    <property type="match status" value="1"/>
</dbReference>
<feature type="domain" description="Zinc knuckle CX2CX4HX4C" evidence="4">
    <location>
        <begin position="487"/>
        <end position="510"/>
    </location>
</feature>
<protein>
    <recommendedName>
        <fullName evidence="7">DUF4283 domain-containing protein</fullName>
    </recommendedName>
</protein>
<name>A0ABR2T3D2_9ROSI</name>
<feature type="domain" description="RNase H type-1" evidence="3">
    <location>
        <begin position="830"/>
        <end position="882"/>
    </location>
</feature>
<feature type="transmembrane region" description="Helical" evidence="2">
    <location>
        <begin position="1141"/>
        <end position="1162"/>
    </location>
</feature>
<evidence type="ECO:0000259" key="4">
    <source>
        <dbReference type="Pfam" id="PF14392"/>
    </source>
</evidence>
<feature type="region of interest" description="Disordered" evidence="1">
    <location>
        <begin position="652"/>
        <end position="682"/>
    </location>
</feature>
<keyword evidence="6" id="KW-1185">Reference proteome</keyword>
<evidence type="ECO:0008006" key="7">
    <source>
        <dbReference type="Google" id="ProtNLM"/>
    </source>
</evidence>
<dbReference type="Pfam" id="PF13456">
    <property type="entry name" value="RVT_3"/>
    <property type="match status" value="1"/>
</dbReference>
<sequence length="1243" mass="136222">MLDRLYLRWRWFSVPPHRLAQCGVFPLALLRFRLGIYGRCLRMAQGTGLWFWGVSGLSIAAVIGNRLFGGWTRRFPGLLSLAGGGIYCGTPPAAPLGGADLPRTLQFFWFHLLDRVARTWSTWTFQASWIHLLDRFAQTWSVCFLGWGSVRHFWVLLFWTFQPTIFRVYTWACASDLAIPLTCPNIGPQHLQFHHVQSNIKTMQGFYYFWRLLSAWTLRQVPGFLYLELFPLSSPCSFPRSPCSPILPGGNNSLAVFFQLYLYGKGLGILSHILRASCNLLIHSCILLLHMDSELIYSMENLQFTEAETASVVFEPPCDDGDSALWLVGSVVSNKPVNGDSVSRIFRSVWKSKHVSEILELRPNFFLIKPTGKDSKDMILKRRPWVVHEDLFSIEPYIPTWRAADFDFNNMTIWVRVFQLPLQAMNGTMGLQLGGCIGRAIGVDHRVEGCNLGEFLRIRVSIDITKPLWRYVLLGNGQGRKPTPYPLKYERLPRFCYFCGLIGHDLAVCQAKPTDLDHRKLQYGSWLRVSVQQPVAGARRRQGIEYFDSKTVSPGIATEATGRNPPSAAESGSTCDLPNPHGDGPPRADTPQPSNVSVPTTADGPIPPAAPAQTIVKGNAVLVPADISSTTNVGSGLASMVASKDLAAAAARGHSATKDSPSKASDAPLATEGITRPEHSVCSSPTLPIPVAEVPPSPWPVNVVPDQVNGKQAIVFTAGGRDVVLPSSQAAKEPGLSLPISAVEVKHSEGNKGAESGWFLSISAAVSNPVRAKRSLQGKYEPVWATVTAASLLHGDFLAANDNGQHPCSRPILSTPTWSPPPSGTIAISVDGAFIQAQGAGIGVVARDSAGRVLGGFAQHSVAPGSSALAEAAAVLAGLRFAGESPSGGPPGRRTAEHGGPGSSLTFWNDFPWSNQMLMWSNRMLVIGRPITEEAVRILGTTHPPGPTQEAVGASAIWIGLCGLSLLTVMLVDTGAWRPNLDIFGWDGEFHKPIFGTYWTGEYICTLKPNLFGRCWSWGLLIPLSVGWPGPTKFLTGLPLFCLNWATPGWILSFPAWSFPSPIWLETKSGYLLLVWRLAQTCWAQLIRFPGSLPRGRVWPFKLDHAFLLILLIFWVGHVLLGDTHLHDRLLGLLSRRPRLYLTGRSLGLFSLISCFSSHFFLTMDSELLHSMENLQFTEAESGSVVMESPGDEGESSLWLGGSVVSNKTVKGDSVCRIFRSVWKPKYVSETLNSGLTFFSSTR</sequence>
<dbReference type="Pfam" id="PF14392">
    <property type="entry name" value="zf-CCHC_4"/>
    <property type="match status" value="1"/>
</dbReference>
<dbReference type="InterPro" id="IPR040256">
    <property type="entry name" value="At4g02000-like"/>
</dbReference>
<feature type="region of interest" description="Disordered" evidence="1">
    <location>
        <begin position="555"/>
        <end position="609"/>
    </location>
</feature>
<organism evidence="5 6">
    <name type="scientific">Hibiscus sabdariffa</name>
    <name type="common">roselle</name>
    <dbReference type="NCBI Taxonomy" id="183260"/>
    <lineage>
        <taxon>Eukaryota</taxon>
        <taxon>Viridiplantae</taxon>
        <taxon>Streptophyta</taxon>
        <taxon>Embryophyta</taxon>
        <taxon>Tracheophyta</taxon>
        <taxon>Spermatophyta</taxon>
        <taxon>Magnoliopsida</taxon>
        <taxon>eudicotyledons</taxon>
        <taxon>Gunneridae</taxon>
        <taxon>Pentapetalae</taxon>
        <taxon>rosids</taxon>
        <taxon>malvids</taxon>
        <taxon>Malvales</taxon>
        <taxon>Malvaceae</taxon>
        <taxon>Malvoideae</taxon>
        <taxon>Hibiscus</taxon>
    </lineage>
</organism>
<dbReference type="Proteomes" id="UP001396334">
    <property type="component" value="Unassembled WGS sequence"/>
</dbReference>
<comment type="caution">
    <text evidence="5">The sequence shown here is derived from an EMBL/GenBank/DDBJ whole genome shotgun (WGS) entry which is preliminary data.</text>
</comment>
<evidence type="ECO:0000259" key="3">
    <source>
        <dbReference type="Pfam" id="PF13456"/>
    </source>
</evidence>
<gene>
    <name evidence="5" type="ORF">V6N11_056281</name>
</gene>
<feature type="transmembrane region" description="Helical" evidence="2">
    <location>
        <begin position="1103"/>
        <end position="1121"/>
    </location>
</feature>
<keyword evidence="2" id="KW-0472">Membrane</keyword>
<evidence type="ECO:0000256" key="1">
    <source>
        <dbReference type="SAM" id="MobiDB-lite"/>
    </source>
</evidence>
<proteinExistence type="predicted"/>
<evidence type="ECO:0000313" key="6">
    <source>
        <dbReference type="Proteomes" id="UP001396334"/>
    </source>
</evidence>
<feature type="compositionally biased region" description="Polar residues" evidence="1">
    <location>
        <begin position="591"/>
        <end position="600"/>
    </location>
</feature>
<keyword evidence="2" id="KW-1133">Transmembrane helix</keyword>
<dbReference type="EMBL" id="JBBPBN010000009">
    <property type="protein sequence ID" value="KAK9031996.1"/>
    <property type="molecule type" value="Genomic_DNA"/>
</dbReference>
<dbReference type="InterPro" id="IPR002156">
    <property type="entry name" value="RNaseH_domain"/>
</dbReference>
<dbReference type="InterPro" id="IPR025836">
    <property type="entry name" value="Zn_knuckle_CX2CX4HX4C"/>
</dbReference>
<accession>A0ABR2T3D2</accession>